<evidence type="ECO:0000313" key="16">
    <source>
        <dbReference type="EMBL" id="OQR76806.1"/>
    </source>
</evidence>
<evidence type="ECO:0000313" key="17">
    <source>
        <dbReference type="Proteomes" id="UP000192247"/>
    </source>
</evidence>
<dbReference type="AlphaFoldDB" id="A0A1V9XTI0"/>
<keyword evidence="10" id="KW-1071">Ligand-gated ion channel</keyword>
<dbReference type="Gene3D" id="1.10.287.70">
    <property type="match status" value="1"/>
</dbReference>
<dbReference type="InterPro" id="IPR019594">
    <property type="entry name" value="Glu/Gly-bd"/>
</dbReference>
<evidence type="ECO:0000259" key="14">
    <source>
        <dbReference type="SMART" id="SM00079"/>
    </source>
</evidence>
<dbReference type="SMART" id="SM00918">
    <property type="entry name" value="Lig_chan-Glu_bd"/>
    <property type="match status" value="1"/>
</dbReference>
<evidence type="ECO:0000256" key="4">
    <source>
        <dbReference type="ARBA" id="ARBA00022692"/>
    </source>
</evidence>
<dbReference type="Gene3D" id="3.40.190.10">
    <property type="entry name" value="Periplasmic binding protein-like II"/>
    <property type="match status" value="1"/>
</dbReference>
<keyword evidence="7 13" id="KW-0472">Membrane</keyword>
<feature type="domain" description="Ionotropic glutamate receptor C-terminal" evidence="14">
    <location>
        <begin position="4"/>
        <end position="367"/>
    </location>
</feature>
<evidence type="ECO:0000256" key="7">
    <source>
        <dbReference type="ARBA" id="ARBA00023136"/>
    </source>
</evidence>
<evidence type="ECO:0000256" key="9">
    <source>
        <dbReference type="ARBA" id="ARBA00023180"/>
    </source>
</evidence>
<dbReference type="InterPro" id="IPR015683">
    <property type="entry name" value="Ionotropic_Glu_rcpt"/>
</dbReference>
<keyword evidence="8 16" id="KW-0675">Receptor</keyword>
<dbReference type="SMART" id="SM00079">
    <property type="entry name" value="PBPe"/>
    <property type="match status" value="1"/>
</dbReference>
<protein>
    <submittedName>
        <fullName evidence="16">Glutamate receptor</fullName>
    </submittedName>
</protein>
<dbReference type="OrthoDB" id="6268236at2759"/>
<feature type="compositionally biased region" description="Basic residues" evidence="12">
    <location>
        <begin position="424"/>
        <end position="440"/>
    </location>
</feature>
<feature type="transmembrane region" description="Helical" evidence="13">
    <location>
        <begin position="398"/>
        <end position="418"/>
    </location>
</feature>
<evidence type="ECO:0000256" key="2">
    <source>
        <dbReference type="ARBA" id="ARBA00008685"/>
    </source>
</evidence>
<comment type="similarity">
    <text evidence="2">Belongs to the glutamate-gated ion channel (TC 1.A.10.1) family.</text>
</comment>
<keyword evidence="3" id="KW-0813">Transport</keyword>
<comment type="caution">
    <text evidence="16">The sequence shown here is derived from an EMBL/GenBank/DDBJ whole genome shotgun (WGS) entry which is preliminary data.</text>
</comment>
<keyword evidence="17" id="KW-1185">Reference proteome</keyword>
<feature type="transmembrane region" description="Helical" evidence="13">
    <location>
        <begin position="194"/>
        <end position="214"/>
    </location>
</feature>
<evidence type="ECO:0000256" key="11">
    <source>
        <dbReference type="ARBA" id="ARBA00023303"/>
    </source>
</evidence>
<dbReference type="Pfam" id="PF00060">
    <property type="entry name" value="Lig_chan"/>
    <property type="match status" value="1"/>
</dbReference>
<reference evidence="16 17" key="1">
    <citation type="journal article" date="2017" name="Gigascience">
        <title>Draft genome of the honey bee ectoparasitic mite, Tropilaelaps mercedesae, is shaped by the parasitic life history.</title>
        <authorList>
            <person name="Dong X."/>
            <person name="Armstrong S.D."/>
            <person name="Xia D."/>
            <person name="Makepeace B.L."/>
            <person name="Darby A.C."/>
            <person name="Kadowaki T."/>
        </authorList>
    </citation>
    <scope>NUCLEOTIDE SEQUENCE [LARGE SCALE GENOMIC DNA]</scope>
    <source>
        <strain evidence="16">Wuxi-XJTLU</strain>
    </source>
</reference>
<dbReference type="GO" id="GO:0016020">
    <property type="term" value="C:membrane"/>
    <property type="evidence" value="ECO:0007669"/>
    <property type="project" value="UniProtKB-SubCell"/>
</dbReference>
<dbReference type="Proteomes" id="UP000192247">
    <property type="component" value="Unassembled WGS sequence"/>
</dbReference>
<keyword evidence="4 13" id="KW-0812">Transmembrane</keyword>
<evidence type="ECO:0000256" key="10">
    <source>
        <dbReference type="ARBA" id="ARBA00023286"/>
    </source>
</evidence>
<dbReference type="GO" id="GO:0015276">
    <property type="term" value="F:ligand-gated monoatomic ion channel activity"/>
    <property type="evidence" value="ECO:0007669"/>
    <property type="project" value="InterPro"/>
</dbReference>
<keyword evidence="6" id="KW-0406">Ion transport</keyword>
<dbReference type="EMBL" id="MNPL01004363">
    <property type="protein sequence ID" value="OQR76806.1"/>
    <property type="molecule type" value="Genomic_DNA"/>
</dbReference>
<dbReference type="InParanoid" id="A0A1V9XTI0"/>
<evidence type="ECO:0000256" key="3">
    <source>
        <dbReference type="ARBA" id="ARBA00022448"/>
    </source>
</evidence>
<feature type="region of interest" description="Disordered" evidence="12">
    <location>
        <begin position="424"/>
        <end position="458"/>
    </location>
</feature>
<accession>A0A1V9XTI0</accession>
<evidence type="ECO:0000256" key="8">
    <source>
        <dbReference type="ARBA" id="ARBA00023170"/>
    </source>
</evidence>
<proteinExistence type="inferred from homology"/>
<evidence type="ECO:0000256" key="1">
    <source>
        <dbReference type="ARBA" id="ARBA00004141"/>
    </source>
</evidence>
<feature type="domain" description="Ionotropic glutamate receptor L-glutamate and glycine-binding" evidence="15">
    <location>
        <begin position="7"/>
        <end position="64"/>
    </location>
</feature>
<evidence type="ECO:0000256" key="13">
    <source>
        <dbReference type="SAM" id="Phobius"/>
    </source>
</evidence>
<dbReference type="InterPro" id="IPR001320">
    <property type="entry name" value="Iontro_rcpt_C"/>
</dbReference>
<sequence length="542" mass="59627">MKRRQQNAAKSKRSSDLEGFCIDVLNELSRMLQLKFDIRLVNDSQHGTRDRQGNWNGLIRDILDMEADVALADLTVSTERARVVSFTTPFLPSHLELLYKPPSTAGDVVSLITDLFSPLSQEVWISGVACLFLTTLAMSYASKLSPRDRIHRSSPKQADIQTWTKPKFSLGDIVHLVVCCALRQPAVNKQPRGIATRFLTSVLCFASFMFWSVYTARLTAQFVHRRMHFAELHDAADLLRIKDIRFGYVANTSTQLFLQGANYEPFSTIWSLITGAGDASTLTSVEQGLRLVEAGGYAMFAETPAAQYHQFSLCDCSMLRLVTGIETPGYALALPRASPYTELFSQSVQKLHEQGVILTLQSKWFPSLYTQTGLHPFCRPETHRWGQLTTPGFATGPFILLGAGGLVAVLLALIEFCTATGRRKRSRKQSTNRAANKKSKSQQTCEPKPPPKEGTDDNTQIVSAVTSLLAVPPATGPIPLVPPAPSEDDIGMMRQCRTLDLHALPNILPPATMDLYNNINSMTIDAAATESVILASGVPAPS</sequence>
<organism evidence="16 17">
    <name type="scientific">Tropilaelaps mercedesae</name>
    <dbReference type="NCBI Taxonomy" id="418985"/>
    <lineage>
        <taxon>Eukaryota</taxon>
        <taxon>Metazoa</taxon>
        <taxon>Ecdysozoa</taxon>
        <taxon>Arthropoda</taxon>
        <taxon>Chelicerata</taxon>
        <taxon>Arachnida</taxon>
        <taxon>Acari</taxon>
        <taxon>Parasitiformes</taxon>
        <taxon>Mesostigmata</taxon>
        <taxon>Gamasina</taxon>
        <taxon>Dermanyssoidea</taxon>
        <taxon>Laelapidae</taxon>
        <taxon>Tropilaelaps</taxon>
    </lineage>
</organism>
<dbReference type="SUPFAM" id="SSF53850">
    <property type="entry name" value="Periplasmic binding protein-like II"/>
    <property type="match status" value="1"/>
</dbReference>
<keyword evidence="5 13" id="KW-1133">Transmembrane helix</keyword>
<gene>
    <name evidence="16" type="ORF">BIW11_07537</name>
</gene>
<evidence type="ECO:0000256" key="12">
    <source>
        <dbReference type="SAM" id="MobiDB-lite"/>
    </source>
</evidence>
<dbReference type="STRING" id="418985.A0A1V9XTI0"/>
<dbReference type="PANTHER" id="PTHR18966">
    <property type="entry name" value="IONOTROPIC GLUTAMATE RECEPTOR"/>
    <property type="match status" value="1"/>
</dbReference>
<evidence type="ECO:0000256" key="5">
    <source>
        <dbReference type="ARBA" id="ARBA00022989"/>
    </source>
</evidence>
<dbReference type="Pfam" id="PF10613">
    <property type="entry name" value="Lig_chan-Glu_bd"/>
    <property type="match status" value="1"/>
</dbReference>
<evidence type="ECO:0000256" key="6">
    <source>
        <dbReference type="ARBA" id="ARBA00023065"/>
    </source>
</evidence>
<comment type="subcellular location">
    <subcellularLocation>
        <location evidence="1">Membrane</location>
        <topology evidence="1">Multi-pass membrane protein</topology>
    </subcellularLocation>
</comment>
<keyword evidence="9" id="KW-0325">Glycoprotein</keyword>
<dbReference type="FunFam" id="3.40.190.10:FF:000210">
    <property type="entry name" value="Glutamate receptor ionotropic, kainate 1"/>
    <property type="match status" value="1"/>
</dbReference>
<name>A0A1V9XTI0_9ACAR</name>
<keyword evidence="11" id="KW-0407">Ion channel</keyword>
<evidence type="ECO:0000259" key="15">
    <source>
        <dbReference type="SMART" id="SM00918"/>
    </source>
</evidence>